<evidence type="ECO:0000313" key="3">
    <source>
        <dbReference type="Proteomes" id="UP000176424"/>
    </source>
</evidence>
<keyword evidence="1" id="KW-0812">Transmembrane</keyword>
<reference evidence="2 3" key="1">
    <citation type="journal article" date="2016" name="Nat. Commun.">
        <title>Thousands of microbial genomes shed light on interconnected biogeochemical processes in an aquifer system.</title>
        <authorList>
            <person name="Anantharaman K."/>
            <person name="Brown C.T."/>
            <person name="Hug L.A."/>
            <person name="Sharon I."/>
            <person name="Castelle C.J."/>
            <person name="Probst A.J."/>
            <person name="Thomas B.C."/>
            <person name="Singh A."/>
            <person name="Wilkins M.J."/>
            <person name="Karaoz U."/>
            <person name="Brodie E.L."/>
            <person name="Williams K.H."/>
            <person name="Hubbard S.S."/>
            <person name="Banfield J.F."/>
        </authorList>
    </citation>
    <scope>NUCLEOTIDE SEQUENCE [LARGE SCALE GENOMIC DNA]</scope>
</reference>
<name>A0A1F4ZSJ7_9BACT</name>
<evidence type="ECO:0000256" key="1">
    <source>
        <dbReference type="SAM" id="Phobius"/>
    </source>
</evidence>
<dbReference type="Proteomes" id="UP000176424">
    <property type="component" value="Unassembled WGS sequence"/>
</dbReference>
<evidence type="ECO:0000313" key="2">
    <source>
        <dbReference type="EMBL" id="OGD09341.1"/>
    </source>
</evidence>
<gene>
    <name evidence="2" type="ORF">A2397_04925</name>
</gene>
<accession>A0A1F4ZSJ7</accession>
<keyword evidence="1" id="KW-0472">Membrane</keyword>
<comment type="caution">
    <text evidence="2">The sequence shown here is derived from an EMBL/GenBank/DDBJ whole genome shotgun (WGS) entry which is preliminary data.</text>
</comment>
<feature type="transmembrane region" description="Helical" evidence="1">
    <location>
        <begin position="63"/>
        <end position="86"/>
    </location>
</feature>
<protein>
    <submittedName>
        <fullName evidence="2">Uncharacterized protein</fullName>
    </submittedName>
</protein>
<sequence length="119" mass="13402">MNNDGGKHSGELGDLKDTKYWFRRDMETIKAAIYKTRNVSPLLLIISSLLSLGINYWSNSLSITQFLVTTVALTPISFLGYFLFYIMANKGYDIHADGGGTVLNNSRDNDPKRKLPIRL</sequence>
<organism evidence="2 3">
    <name type="scientific">Candidatus Amesbacteria bacterium RIFOXYB1_FULL_44_23</name>
    <dbReference type="NCBI Taxonomy" id="1797263"/>
    <lineage>
        <taxon>Bacteria</taxon>
        <taxon>Candidatus Amesiibacteriota</taxon>
    </lineage>
</organism>
<feature type="transmembrane region" description="Helical" evidence="1">
    <location>
        <begin position="39"/>
        <end position="57"/>
    </location>
</feature>
<dbReference type="EMBL" id="MEXR01000033">
    <property type="protein sequence ID" value="OGD09341.1"/>
    <property type="molecule type" value="Genomic_DNA"/>
</dbReference>
<dbReference type="AlphaFoldDB" id="A0A1F4ZSJ7"/>
<keyword evidence="1" id="KW-1133">Transmembrane helix</keyword>
<proteinExistence type="predicted"/>